<feature type="domain" description="RNA-binding S4" evidence="6">
    <location>
        <begin position="331"/>
        <end position="391"/>
    </location>
</feature>
<dbReference type="PANTHER" id="PTHR47683:SF2">
    <property type="entry name" value="RNA-BINDING S4 DOMAIN-CONTAINING PROTEIN"/>
    <property type="match status" value="1"/>
</dbReference>
<dbReference type="InterPro" id="IPR036986">
    <property type="entry name" value="S4_RNA-bd_sf"/>
</dbReference>
<dbReference type="Proteomes" id="UP001501410">
    <property type="component" value="Unassembled WGS sequence"/>
</dbReference>
<reference evidence="8" key="1">
    <citation type="journal article" date="2019" name="Int. J. Syst. Evol. Microbiol.">
        <title>The Global Catalogue of Microorganisms (GCM) 10K type strain sequencing project: providing services to taxonomists for standard genome sequencing and annotation.</title>
        <authorList>
            <consortium name="The Broad Institute Genomics Platform"/>
            <consortium name="The Broad Institute Genome Sequencing Center for Infectious Disease"/>
            <person name="Wu L."/>
            <person name="Ma J."/>
        </authorList>
    </citation>
    <scope>NUCLEOTIDE SEQUENCE [LARGE SCALE GENOMIC DNA]</scope>
    <source>
        <strain evidence="8">JCM 31921</strain>
    </source>
</reference>
<feature type="compositionally biased region" description="Basic and acidic residues" evidence="5">
    <location>
        <begin position="1"/>
        <end position="290"/>
    </location>
</feature>
<evidence type="ECO:0000256" key="4">
    <source>
        <dbReference type="RuleBase" id="RU003887"/>
    </source>
</evidence>
<dbReference type="PANTHER" id="PTHR47683">
    <property type="entry name" value="PSEUDOURIDINE SYNTHASE FAMILY PROTEIN-RELATED"/>
    <property type="match status" value="1"/>
</dbReference>
<evidence type="ECO:0000313" key="8">
    <source>
        <dbReference type="Proteomes" id="UP001501410"/>
    </source>
</evidence>
<dbReference type="CDD" id="cd02870">
    <property type="entry name" value="PseudoU_synth_RsuA_like"/>
    <property type="match status" value="1"/>
</dbReference>
<evidence type="ECO:0000256" key="3">
    <source>
        <dbReference type="PROSITE-ProRule" id="PRU00182"/>
    </source>
</evidence>
<dbReference type="Pfam" id="PF01479">
    <property type="entry name" value="S4"/>
    <property type="match status" value="1"/>
</dbReference>
<dbReference type="EC" id="5.4.99.-" evidence="4"/>
<dbReference type="EMBL" id="BAABEZ010000022">
    <property type="protein sequence ID" value="GAA4456441.1"/>
    <property type="molecule type" value="Genomic_DNA"/>
</dbReference>
<dbReference type="InterPro" id="IPR018496">
    <property type="entry name" value="PsdUridine_synth_RsuA/RluB_CS"/>
</dbReference>
<keyword evidence="8" id="KW-1185">Reference proteome</keyword>
<keyword evidence="2 4" id="KW-0413">Isomerase</keyword>
<sequence length="564" mass="64445">MKHPKKGESYYEKTFGKTRPEAAPERSEADKPGKKNWRNKTEFSEAPVRRGKNEVAAPKEMRGGTGRDRDDRKGGDFRKPQRPYGEFRDGASGYKKDKPAFRKDDRNEDRPSGEFRKERGSFKKEEGGFREGKPAFRKNDRDDNRPSGEFRKERGSFKKEDGGFREGKPAFRRNDRDDNRPSGEFRKERGSFKKEDGGFREGKPAFRKNDRDDNRPSGEFRKERGSFKKEDGGFREGKPAFRKNDRDEARPSDEFRKERGSFKKEDGGFREGKPAFRKDKPGSFDADKKKSSFPKEAPLSLQAENEVVHEKIGSGKGKSGPIAETPLTELMPLNKYIAHCGISSRRDAAELIRQGKVKINGELVTEPGHKVEDGDQITVSGRKVTPQKDLTYILLNKPKGFITTTEDERGRRTVMDLVSDSGALRLYPIGRLDRNTTGLILLTNDGELSQKLSHPKYNVKKIYHVTLDKAISAEDFEKILAGVELEDGVAPVDSLSMLEERNELGIEIHSGKNRIVRRIFEHLGYEVARLDRVMYAGLTKKNLPRGKWRKLTEREVIFLKHFKQ</sequence>
<name>A0ABP8MX16_9BACT</name>
<dbReference type="PROSITE" id="PS50889">
    <property type="entry name" value="S4"/>
    <property type="match status" value="1"/>
</dbReference>
<dbReference type="SMART" id="SM00363">
    <property type="entry name" value="S4"/>
    <property type="match status" value="1"/>
</dbReference>
<keyword evidence="3" id="KW-0694">RNA-binding</keyword>
<evidence type="ECO:0000256" key="5">
    <source>
        <dbReference type="SAM" id="MobiDB-lite"/>
    </source>
</evidence>
<protein>
    <recommendedName>
        <fullName evidence="4">Pseudouridine synthase</fullName>
        <ecNumber evidence="4">5.4.99.-</ecNumber>
    </recommendedName>
</protein>
<dbReference type="InterPro" id="IPR006145">
    <property type="entry name" value="PsdUridine_synth_RsuA/RluA"/>
</dbReference>
<dbReference type="InterPro" id="IPR002942">
    <property type="entry name" value="S4_RNA-bd"/>
</dbReference>
<dbReference type="PROSITE" id="PS01149">
    <property type="entry name" value="PSI_RSU"/>
    <property type="match status" value="1"/>
</dbReference>
<dbReference type="RefSeq" id="WP_344826747.1">
    <property type="nucleotide sequence ID" value="NZ_BAABEZ010000022.1"/>
</dbReference>
<dbReference type="InterPro" id="IPR000748">
    <property type="entry name" value="PsdUridine_synth_RsuA/RluB/E/F"/>
</dbReference>
<evidence type="ECO:0000313" key="7">
    <source>
        <dbReference type="EMBL" id="GAA4456441.1"/>
    </source>
</evidence>
<comment type="similarity">
    <text evidence="1 4">Belongs to the pseudouridine synthase RsuA family.</text>
</comment>
<dbReference type="Gene3D" id="3.30.70.1560">
    <property type="entry name" value="Alpha-L RNA-binding motif"/>
    <property type="match status" value="1"/>
</dbReference>
<proteinExistence type="inferred from homology"/>
<dbReference type="Gene3D" id="3.30.70.580">
    <property type="entry name" value="Pseudouridine synthase I, catalytic domain, N-terminal subdomain"/>
    <property type="match status" value="1"/>
</dbReference>
<dbReference type="CDD" id="cd00165">
    <property type="entry name" value="S4"/>
    <property type="match status" value="1"/>
</dbReference>
<dbReference type="SUPFAM" id="SSF55174">
    <property type="entry name" value="Alpha-L RNA-binding motif"/>
    <property type="match status" value="1"/>
</dbReference>
<gene>
    <name evidence="7" type="ORF">GCM10023092_21680</name>
</gene>
<accession>A0ABP8MX16</accession>
<feature type="region of interest" description="Disordered" evidence="5">
    <location>
        <begin position="1"/>
        <end position="299"/>
    </location>
</feature>
<comment type="caution">
    <text evidence="7">The sequence shown here is derived from an EMBL/GenBank/DDBJ whole genome shotgun (WGS) entry which is preliminary data.</text>
</comment>
<evidence type="ECO:0000256" key="2">
    <source>
        <dbReference type="ARBA" id="ARBA00023235"/>
    </source>
</evidence>
<evidence type="ECO:0000256" key="1">
    <source>
        <dbReference type="ARBA" id="ARBA00008348"/>
    </source>
</evidence>
<dbReference type="Pfam" id="PF00849">
    <property type="entry name" value="PseudoU_synth_2"/>
    <property type="match status" value="1"/>
</dbReference>
<dbReference type="Gene3D" id="3.10.290.10">
    <property type="entry name" value="RNA-binding S4 domain"/>
    <property type="match status" value="1"/>
</dbReference>
<dbReference type="SUPFAM" id="SSF55120">
    <property type="entry name" value="Pseudouridine synthase"/>
    <property type="match status" value="1"/>
</dbReference>
<dbReference type="InterPro" id="IPR020094">
    <property type="entry name" value="TruA/RsuA/RluB/E/F_N"/>
</dbReference>
<dbReference type="InterPro" id="IPR042092">
    <property type="entry name" value="PsdUridine_s_RsuA/RluB/E/F_cat"/>
</dbReference>
<dbReference type="NCBIfam" id="TIGR00093">
    <property type="entry name" value="pseudouridine synthase"/>
    <property type="match status" value="1"/>
</dbReference>
<evidence type="ECO:0000259" key="6">
    <source>
        <dbReference type="SMART" id="SM00363"/>
    </source>
</evidence>
<organism evidence="7 8">
    <name type="scientific">Rurimicrobium arvi</name>
    <dbReference type="NCBI Taxonomy" id="2049916"/>
    <lineage>
        <taxon>Bacteria</taxon>
        <taxon>Pseudomonadati</taxon>
        <taxon>Bacteroidota</taxon>
        <taxon>Chitinophagia</taxon>
        <taxon>Chitinophagales</taxon>
        <taxon>Chitinophagaceae</taxon>
        <taxon>Rurimicrobium</taxon>
    </lineage>
</organism>
<dbReference type="InterPro" id="IPR020103">
    <property type="entry name" value="PsdUridine_synth_cat_dom_sf"/>
</dbReference>
<dbReference type="InterPro" id="IPR050343">
    <property type="entry name" value="RsuA_PseudoU_synthase"/>
</dbReference>